<reference evidence="2 3" key="1">
    <citation type="submission" date="2019-07" db="EMBL/GenBank/DDBJ databases">
        <title>Full genome sequence of Humibacter sp. WJ7-1.</title>
        <authorList>
            <person name="Im W.-T."/>
        </authorList>
    </citation>
    <scope>NUCLEOTIDE SEQUENCE [LARGE SCALE GENOMIC DNA]</scope>
    <source>
        <strain evidence="2 3">WJ7-1</strain>
    </source>
</reference>
<dbReference type="RefSeq" id="WP_146321543.1">
    <property type="nucleotide sequence ID" value="NZ_CP042305.1"/>
</dbReference>
<dbReference type="EMBL" id="CP042305">
    <property type="protein sequence ID" value="QDZ15551.1"/>
    <property type="molecule type" value="Genomic_DNA"/>
</dbReference>
<keyword evidence="1" id="KW-0812">Transmembrane</keyword>
<protein>
    <recommendedName>
        <fullName evidence="4">DNA helicase</fullName>
    </recommendedName>
</protein>
<dbReference type="OrthoDB" id="5123379at2"/>
<accession>A0A5B8M5R0</accession>
<name>A0A5B8M5R0_9MICO</name>
<feature type="transmembrane region" description="Helical" evidence="1">
    <location>
        <begin position="127"/>
        <end position="149"/>
    </location>
</feature>
<evidence type="ECO:0000256" key="1">
    <source>
        <dbReference type="SAM" id="Phobius"/>
    </source>
</evidence>
<keyword evidence="1" id="KW-1133">Transmembrane helix</keyword>
<keyword evidence="1" id="KW-0472">Membrane</keyword>
<gene>
    <name evidence="2" type="ORF">FPZ11_12965</name>
</gene>
<evidence type="ECO:0000313" key="3">
    <source>
        <dbReference type="Proteomes" id="UP000320216"/>
    </source>
</evidence>
<dbReference type="AlphaFoldDB" id="A0A5B8M5R0"/>
<organism evidence="2 3">
    <name type="scientific">Humibacter ginsenosidimutans</name>
    <dbReference type="NCBI Taxonomy" id="2599293"/>
    <lineage>
        <taxon>Bacteria</taxon>
        <taxon>Bacillati</taxon>
        <taxon>Actinomycetota</taxon>
        <taxon>Actinomycetes</taxon>
        <taxon>Micrococcales</taxon>
        <taxon>Microbacteriaceae</taxon>
        <taxon>Humibacter</taxon>
    </lineage>
</organism>
<proteinExistence type="predicted"/>
<keyword evidence="3" id="KW-1185">Reference proteome</keyword>
<evidence type="ECO:0008006" key="4">
    <source>
        <dbReference type="Google" id="ProtNLM"/>
    </source>
</evidence>
<dbReference type="Proteomes" id="UP000320216">
    <property type="component" value="Chromosome"/>
</dbReference>
<sequence length="171" mass="18271">MSLSRKRQKELNRLRADALELWGAQQEVLGRANGVAQEAGRQAAHLTREEVAPRVREGYDQYVRPVTRAAGDVIQHNVVPAVGTALGTALSVADVAHDTRVQAAVKRLQGAKGELTKRAAPEKSGPGFGTVLALVLVGVAVVGIAYAVWQTFRADDELWVAEDDSTEPPAA</sequence>
<dbReference type="KEGG" id="huw:FPZ11_12965"/>
<evidence type="ECO:0000313" key="2">
    <source>
        <dbReference type="EMBL" id="QDZ15551.1"/>
    </source>
</evidence>